<reference evidence="1 2" key="1">
    <citation type="submission" date="2018-11" db="EMBL/GenBank/DDBJ databases">
        <title>Draft genome sequence of Gordonia sp. RS15-1S isolated from rice stems.</title>
        <authorList>
            <person name="Muangham S."/>
        </authorList>
    </citation>
    <scope>NUCLEOTIDE SEQUENCE [LARGE SCALE GENOMIC DNA]</scope>
    <source>
        <strain evidence="1 2">RS15-1S</strain>
    </source>
</reference>
<organism evidence="1 2">
    <name type="scientific">Gordonia oryzae</name>
    <dbReference type="NCBI Taxonomy" id="2487349"/>
    <lineage>
        <taxon>Bacteria</taxon>
        <taxon>Bacillati</taxon>
        <taxon>Actinomycetota</taxon>
        <taxon>Actinomycetes</taxon>
        <taxon>Mycobacteriales</taxon>
        <taxon>Gordoniaceae</taxon>
        <taxon>Gordonia</taxon>
    </lineage>
</organism>
<dbReference type="Proteomes" id="UP000267536">
    <property type="component" value="Unassembled WGS sequence"/>
</dbReference>
<gene>
    <name evidence="1" type="ORF">EF294_18570</name>
</gene>
<accession>A0A3N4GG00</accession>
<dbReference type="AlphaFoldDB" id="A0A3N4GG00"/>
<proteinExistence type="predicted"/>
<keyword evidence="2" id="KW-1185">Reference proteome</keyword>
<evidence type="ECO:0000313" key="2">
    <source>
        <dbReference type="Proteomes" id="UP000267536"/>
    </source>
</evidence>
<sequence length="70" mass="7342">MSALRTAFSLVALVVDGLLARDEGFGDARKIEVRTEKRHVLETLLGQRDRLIGDVGDPAVAAPLASGVGA</sequence>
<comment type="caution">
    <text evidence="1">The sequence shown here is derived from an EMBL/GenBank/DDBJ whole genome shotgun (WGS) entry which is preliminary data.</text>
</comment>
<evidence type="ECO:0000313" key="1">
    <source>
        <dbReference type="EMBL" id="RPA57510.1"/>
    </source>
</evidence>
<protein>
    <submittedName>
        <fullName evidence="1">Uncharacterized protein</fullName>
    </submittedName>
</protein>
<name>A0A3N4GG00_9ACTN</name>
<dbReference type="EMBL" id="RKMH01000016">
    <property type="protein sequence ID" value="RPA57510.1"/>
    <property type="molecule type" value="Genomic_DNA"/>
</dbReference>